<evidence type="ECO:0000313" key="2">
    <source>
        <dbReference type="Proteomes" id="UP000004846"/>
    </source>
</evidence>
<dbReference type="EMBL" id="AEBR01000102">
    <property type="protein sequence ID" value="EFM81568.1"/>
    <property type="molecule type" value="Genomic_DNA"/>
</dbReference>
<name>A0A125W2T0_ENTFL</name>
<dbReference type="Pfam" id="PF13743">
    <property type="entry name" value="Thioredoxin_5"/>
    <property type="match status" value="1"/>
</dbReference>
<dbReference type="CDD" id="cd03025">
    <property type="entry name" value="DsbA_FrnE_like"/>
    <property type="match status" value="1"/>
</dbReference>
<protein>
    <recommendedName>
        <fullName evidence="3">DsbA-like protein</fullName>
    </recommendedName>
</protein>
<dbReference type="Gene3D" id="3.40.30.10">
    <property type="entry name" value="Glutaredoxin"/>
    <property type="match status" value="1"/>
</dbReference>
<comment type="caution">
    <text evidence="1">The sequence shown here is derived from an EMBL/GenBank/DDBJ whole genome shotgun (WGS) entry which is preliminary data.</text>
</comment>
<organism evidence="1 2">
    <name type="scientific">Enterococcus faecalis TX4248</name>
    <dbReference type="NCBI Taxonomy" id="749495"/>
    <lineage>
        <taxon>Bacteria</taxon>
        <taxon>Bacillati</taxon>
        <taxon>Bacillota</taxon>
        <taxon>Bacilli</taxon>
        <taxon>Lactobacillales</taxon>
        <taxon>Enterococcaceae</taxon>
        <taxon>Enterococcus</taxon>
    </lineage>
</organism>
<proteinExistence type="predicted"/>
<dbReference type="SUPFAM" id="SSF52833">
    <property type="entry name" value="Thioredoxin-like"/>
    <property type="match status" value="1"/>
</dbReference>
<dbReference type="HOGENOM" id="CLU_093802_2_0_9"/>
<accession>A0A125W2T0</accession>
<evidence type="ECO:0008006" key="3">
    <source>
        <dbReference type="Google" id="ProtNLM"/>
    </source>
</evidence>
<dbReference type="InterPro" id="IPR036249">
    <property type="entry name" value="Thioredoxin-like_sf"/>
</dbReference>
<dbReference type="Proteomes" id="UP000004846">
    <property type="component" value="Unassembled WGS sequence"/>
</dbReference>
<reference evidence="1 2" key="1">
    <citation type="submission" date="2010-07" db="EMBL/GenBank/DDBJ databases">
        <authorList>
            <person name="Sid Ahmed O."/>
        </authorList>
    </citation>
    <scope>NUCLEOTIDE SEQUENCE [LARGE SCALE GENOMIC DNA]</scope>
    <source>
        <strain evidence="1 2">TX4248</strain>
    </source>
</reference>
<evidence type="ECO:0000313" key="1">
    <source>
        <dbReference type="EMBL" id="EFM81568.1"/>
    </source>
</evidence>
<sequence>MVEIYLFVNPLGGVCLEIEKEIIQLSVNDKKKIQLRFIPLLNMKTINEFLSRQHIPINDIKRRNRIFEDLYSAALDYKAAQLQGRKKGRQLLIGLQKAVAEDGLAYSPELSEELLLAAGGDIDMYRKDRQSDFVKESFQTDQKVAREMGIKQHPTAVVYNYTCENDFGILVENFENMDEIKQLCRVHPHNEPLLSQDDATFEFKRRSNYHFPNGHLHLL</sequence>
<dbReference type="RefSeq" id="WP_002362545.1">
    <property type="nucleotide sequence ID" value="NZ_GL454487.1"/>
</dbReference>
<gene>
    <name evidence="1" type="ORF">HMPREF9498_02710</name>
</gene>
<dbReference type="AlphaFoldDB" id="A0A125W2T0"/>